<protein>
    <submittedName>
        <fullName evidence="3">NADP-dependent 3-hydroxy acid dehydrogenase YdfG</fullName>
    </submittedName>
</protein>
<comment type="similarity">
    <text evidence="1">Belongs to the short-chain dehydrogenases/reductases (SDR) family.</text>
</comment>
<sequence>MTDRKTLFITGASSGIGAATARAAVTAGWNVGLMARSEDKLADLHAELGDASLVVSGDATNLTEQQNAIAATVEHFGGLHGAFANAGMGLDTPGTENGDPEEWRKLIDLNIMALLYTAKASLPELRKTRGHLVLTGSVAGKVHIPGSIYGASKWFVHGYGGNMAQEMRGWGGRCTVIAPGMVDTAFFSEPKPDKLKPEDVANAVMFALSQPERSNIPEMTVMPTG</sequence>
<evidence type="ECO:0000256" key="2">
    <source>
        <dbReference type="ARBA" id="ARBA00023002"/>
    </source>
</evidence>
<dbReference type="PANTHER" id="PTHR42901:SF1">
    <property type="entry name" value="ALCOHOL DEHYDROGENASE"/>
    <property type="match status" value="1"/>
</dbReference>
<dbReference type="InterPro" id="IPR036291">
    <property type="entry name" value="NAD(P)-bd_dom_sf"/>
</dbReference>
<comment type="caution">
    <text evidence="3">The sequence shown here is derived from an EMBL/GenBank/DDBJ whole genome shotgun (WGS) entry which is preliminary data.</text>
</comment>
<evidence type="ECO:0000313" key="3">
    <source>
        <dbReference type="EMBL" id="RKE96840.1"/>
    </source>
</evidence>
<name>A0A420DRN4_9RHOB</name>
<dbReference type="RefSeq" id="WP_025063774.1">
    <property type="nucleotide sequence ID" value="NZ_RAQK01000001.1"/>
</dbReference>
<dbReference type="SUPFAM" id="SSF51735">
    <property type="entry name" value="NAD(P)-binding Rossmann-fold domains"/>
    <property type="match status" value="1"/>
</dbReference>
<reference evidence="3 4" key="1">
    <citation type="submission" date="2018-09" db="EMBL/GenBank/DDBJ databases">
        <title>Genomic Encyclopedia of Archaeal and Bacterial Type Strains, Phase II (KMG-II): from individual species to whole genera.</title>
        <authorList>
            <person name="Goeker M."/>
        </authorList>
    </citation>
    <scope>NUCLEOTIDE SEQUENCE [LARGE SCALE GENOMIC DNA]</scope>
    <source>
        <strain evidence="3 4">DSM 11458</strain>
    </source>
</reference>
<dbReference type="OrthoDB" id="9810935at2"/>
<dbReference type="AlphaFoldDB" id="A0A420DRN4"/>
<keyword evidence="4" id="KW-1185">Reference proteome</keyword>
<dbReference type="EMBL" id="RAQK01000001">
    <property type="protein sequence ID" value="RKE96840.1"/>
    <property type="molecule type" value="Genomic_DNA"/>
</dbReference>
<dbReference type="Gene3D" id="3.40.50.720">
    <property type="entry name" value="NAD(P)-binding Rossmann-like Domain"/>
    <property type="match status" value="1"/>
</dbReference>
<evidence type="ECO:0000313" key="4">
    <source>
        <dbReference type="Proteomes" id="UP000284407"/>
    </source>
</evidence>
<dbReference type="STRING" id="1443111.Z949_3431"/>
<dbReference type="PANTHER" id="PTHR42901">
    <property type="entry name" value="ALCOHOL DEHYDROGENASE"/>
    <property type="match status" value="1"/>
</dbReference>
<dbReference type="GO" id="GO:0016491">
    <property type="term" value="F:oxidoreductase activity"/>
    <property type="evidence" value="ECO:0007669"/>
    <property type="project" value="UniProtKB-KW"/>
</dbReference>
<keyword evidence="2" id="KW-0560">Oxidoreductase</keyword>
<dbReference type="Proteomes" id="UP000284407">
    <property type="component" value="Unassembled WGS sequence"/>
</dbReference>
<proteinExistence type="inferred from homology"/>
<dbReference type="PRINTS" id="PR00081">
    <property type="entry name" value="GDHRDH"/>
</dbReference>
<dbReference type="Pfam" id="PF00106">
    <property type="entry name" value="adh_short"/>
    <property type="match status" value="1"/>
</dbReference>
<dbReference type="InterPro" id="IPR002347">
    <property type="entry name" value="SDR_fam"/>
</dbReference>
<gene>
    <name evidence="3" type="ORF">C8N30_1413</name>
</gene>
<organism evidence="3 4">
    <name type="scientific">Sulfitobacter guttiformis</name>
    <dbReference type="NCBI Taxonomy" id="74349"/>
    <lineage>
        <taxon>Bacteria</taxon>
        <taxon>Pseudomonadati</taxon>
        <taxon>Pseudomonadota</taxon>
        <taxon>Alphaproteobacteria</taxon>
        <taxon>Rhodobacterales</taxon>
        <taxon>Roseobacteraceae</taxon>
        <taxon>Sulfitobacter</taxon>
    </lineage>
</organism>
<accession>A0A420DRN4</accession>
<evidence type="ECO:0000256" key="1">
    <source>
        <dbReference type="ARBA" id="ARBA00006484"/>
    </source>
</evidence>